<dbReference type="Pfam" id="PF09935">
    <property type="entry name" value="DUF2167"/>
    <property type="match status" value="1"/>
</dbReference>
<sequence length="193" mass="22500">MKQATLIAPEGWTVLKPAEQNAFIQAEFGQELGRNILAVARKNGAQDVFALLEYRQTGYIENPSLQQINEQVLIQKANEDLQMMNQENGFSEAEKIRWKGFVLKPRFDEQHYVLDYGVELRFGDLPAVNLYRMQLLRDGVLILTLVGMSQDQLNFNGWQYRYDSAWNYRQYNPNRDRKAEGTLANLMLMNRFI</sequence>
<dbReference type="OrthoDB" id="7066976at2"/>
<evidence type="ECO:0000313" key="2">
    <source>
        <dbReference type="Proteomes" id="UP000254575"/>
    </source>
</evidence>
<dbReference type="RefSeq" id="WP_115217523.1">
    <property type="nucleotide sequence ID" value="NZ_UHIA01000003.1"/>
</dbReference>
<protein>
    <submittedName>
        <fullName evidence="1">Uncharacterized membrane-anchored protein conserved in bacteria</fullName>
    </submittedName>
</protein>
<dbReference type="Proteomes" id="UP000254575">
    <property type="component" value="Unassembled WGS sequence"/>
</dbReference>
<dbReference type="InterPro" id="IPR018682">
    <property type="entry name" value="DUF2167_membr"/>
</dbReference>
<organism evidence="1 2">
    <name type="scientific">Suttonella indologenes</name>
    <dbReference type="NCBI Taxonomy" id="13276"/>
    <lineage>
        <taxon>Bacteria</taxon>
        <taxon>Pseudomonadati</taxon>
        <taxon>Pseudomonadota</taxon>
        <taxon>Gammaproteobacteria</taxon>
        <taxon>Cardiobacteriales</taxon>
        <taxon>Cardiobacteriaceae</taxon>
        <taxon>Suttonella</taxon>
    </lineage>
</organism>
<proteinExistence type="predicted"/>
<gene>
    <name evidence="1" type="ORF">NCTC10717_00203</name>
</gene>
<reference evidence="1 2" key="1">
    <citation type="submission" date="2018-06" db="EMBL/GenBank/DDBJ databases">
        <authorList>
            <consortium name="Pathogen Informatics"/>
            <person name="Doyle S."/>
        </authorList>
    </citation>
    <scope>NUCLEOTIDE SEQUENCE [LARGE SCALE GENOMIC DNA]</scope>
    <source>
        <strain evidence="1 2">NCTC10717</strain>
    </source>
</reference>
<accession>A0A380MI76</accession>
<keyword evidence="2" id="KW-1185">Reference proteome</keyword>
<name>A0A380MI76_9GAMM</name>
<dbReference type="AlphaFoldDB" id="A0A380MI76"/>
<dbReference type="EMBL" id="UHIA01000003">
    <property type="protein sequence ID" value="SUO91540.1"/>
    <property type="molecule type" value="Genomic_DNA"/>
</dbReference>
<evidence type="ECO:0000313" key="1">
    <source>
        <dbReference type="EMBL" id="SUO91540.1"/>
    </source>
</evidence>